<feature type="domain" description="Phage tail assembly chaperone-like" evidence="2">
    <location>
        <begin position="25"/>
        <end position="76"/>
    </location>
</feature>
<name>K2KM87_9GAMM</name>
<proteinExistence type="predicted"/>
<gene>
    <name evidence="3" type="ORF">A10D4_13326</name>
</gene>
<organism evidence="3 4">
    <name type="scientific">Idiomarina xiamenensis 10-D-4</name>
    <dbReference type="NCBI Taxonomy" id="740709"/>
    <lineage>
        <taxon>Bacteria</taxon>
        <taxon>Pseudomonadati</taxon>
        <taxon>Pseudomonadota</taxon>
        <taxon>Gammaproteobacteria</taxon>
        <taxon>Alteromonadales</taxon>
        <taxon>Idiomarinaceae</taxon>
        <taxon>Idiomarina</taxon>
    </lineage>
</organism>
<accession>K2KM87</accession>
<evidence type="ECO:0000256" key="1">
    <source>
        <dbReference type="SAM" id="MobiDB-lite"/>
    </source>
</evidence>
<dbReference type="Gene3D" id="6.10.140.1310">
    <property type="match status" value="1"/>
</dbReference>
<sequence>MSIDWDTLKTAEDLQAERDESEALNVRNKRDELIRATDYFMLPDAPDAPAGIAEYRQALRDITEQAGFPHDIEWPSLGVD</sequence>
<dbReference type="PATRIC" id="fig|740709.3.peg.2673"/>
<keyword evidence="4" id="KW-1185">Reference proteome</keyword>
<reference evidence="3 4" key="1">
    <citation type="journal article" date="2012" name="J. Bacteriol.">
        <title>Genome Sequence of Idiomarina xiamenensis Type Strain 10-D-4.</title>
        <authorList>
            <person name="Lai Q."/>
            <person name="Wang L."/>
            <person name="Wang W."/>
            <person name="Shao Z."/>
        </authorList>
    </citation>
    <scope>NUCLEOTIDE SEQUENCE [LARGE SCALE GENOMIC DNA]</scope>
    <source>
        <strain evidence="3 4">10-D-4</strain>
    </source>
</reference>
<dbReference type="eggNOG" id="ENOG5030IAF">
    <property type="taxonomic scope" value="Bacteria"/>
</dbReference>
<feature type="compositionally biased region" description="Basic and acidic residues" evidence="1">
    <location>
        <begin position="1"/>
        <end position="18"/>
    </location>
</feature>
<dbReference type="STRING" id="740709.A10D4_13326"/>
<dbReference type="InterPro" id="IPR031893">
    <property type="entry name" value="Phage_tail_APC"/>
</dbReference>
<dbReference type="Proteomes" id="UP000014115">
    <property type="component" value="Unassembled WGS sequence"/>
</dbReference>
<feature type="region of interest" description="Disordered" evidence="1">
    <location>
        <begin position="1"/>
        <end position="23"/>
    </location>
</feature>
<evidence type="ECO:0000259" key="2">
    <source>
        <dbReference type="Pfam" id="PF16778"/>
    </source>
</evidence>
<dbReference type="AlphaFoldDB" id="K2KM87"/>
<dbReference type="EMBL" id="AMRG01000038">
    <property type="protein sequence ID" value="EKE78590.1"/>
    <property type="molecule type" value="Genomic_DNA"/>
</dbReference>
<dbReference type="Pfam" id="PF16778">
    <property type="entry name" value="Phage_tail_APC"/>
    <property type="match status" value="1"/>
</dbReference>
<evidence type="ECO:0000313" key="3">
    <source>
        <dbReference type="EMBL" id="EKE78590.1"/>
    </source>
</evidence>
<comment type="caution">
    <text evidence="3">The sequence shown here is derived from an EMBL/GenBank/DDBJ whole genome shotgun (WGS) entry which is preliminary data.</text>
</comment>
<protein>
    <submittedName>
        <fullName evidence="3">Tail fiber assembly protein</fullName>
    </submittedName>
</protein>
<dbReference type="RefSeq" id="WP_008490113.1">
    <property type="nucleotide sequence ID" value="NZ_AMRG01000038.1"/>
</dbReference>
<evidence type="ECO:0000313" key="4">
    <source>
        <dbReference type="Proteomes" id="UP000014115"/>
    </source>
</evidence>
<dbReference type="OrthoDB" id="1685143at2"/>